<gene>
    <name evidence="2" type="ORF">FB467_1541</name>
</gene>
<reference evidence="2 3" key="1">
    <citation type="submission" date="2019-06" db="EMBL/GenBank/DDBJ databases">
        <title>Sequencing the genomes of 1000 actinobacteria strains.</title>
        <authorList>
            <person name="Klenk H.-P."/>
        </authorList>
    </citation>
    <scope>NUCLEOTIDE SEQUENCE [LARGE SCALE GENOMIC DNA]</scope>
    <source>
        <strain evidence="2 3">DSM 12335</strain>
    </source>
</reference>
<feature type="compositionally biased region" description="Low complexity" evidence="1">
    <location>
        <begin position="47"/>
        <end position="81"/>
    </location>
</feature>
<accession>A0A542YQP7</accession>
<comment type="caution">
    <text evidence="2">The sequence shown here is derived from an EMBL/GenBank/DDBJ whole genome shotgun (WGS) entry which is preliminary data.</text>
</comment>
<dbReference type="EMBL" id="VFOP01000001">
    <property type="protein sequence ID" value="TQL50432.1"/>
    <property type="molecule type" value="Genomic_DNA"/>
</dbReference>
<name>A0A542YQP7_9MICO</name>
<dbReference type="AlphaFoldDB" id="A0A542YQP7"/>
<keyword evidence="3" id="KW-1185">Reference proteome</keyword>
<organism evidence="2 3">
    <name type="scientific">Ornithinicoccus hortensis</name>
    <dbReference type="NCBI Taxonomy" id="82346"/>
    <lineage>
        <taxon>Bacteria</taxon>
        <taxon>Bacillati</taxon>
        <taxon>Actinomycetota</taxon>
        <taxon>Actinomycetes</taxon>
        <taxon>Micrococcales</taxon>
        <taxon>Intrasporangiaceae</taxon>
        <taxon>Ornithinicoccus</taxon>
    </lineage>
</organism>
<protein>
    <submittedName>
        <fullName evidence="2">Uncharacterized protein</fullName>
    </submittedName>
</protein>
<feature type="region of interest" description="Disordered" evidence="1">
    <location>
        <begin position="10"/>
        <end position="86"/>
    </location>
</feature>
<dbReference type="Proteomes" id="UP000319516">
    <property type="component" value="Unassembled WGS sequence"/>
</dbReference>
<proteinExistence type="predicted"/>
<evidence type="ECO:0000313" key="2">
    <source>
        <dbReference type="EMBL" id="TQL50432.1"/>
    </source>
</evidence>
<feature type="compositionally biased region" description="Low complexity" evidence="1">
    <location>
        <begin position="22"/>
        <end position="39"/>
    </location>
</feature>
<evidence type="ECO:0000313" key="3">
    <source>
        <dbReference type="Proteomes" id="UP000319516"/>
    </source>
</evidence>
<sequence length="323" mass="33842">MCAVGGALALAGCGGDGPVVQEAPSATADDASPTATEAPPADDETPTTDTPGDDTGPTSAPADDAATFTAPPAEDSPSAAPTGSIRDADFAGLTFTDTWTGQEVTLEQGTATIDTDGFPTRYTLQEDPDFADVDGDGAEDALVRIFAEQGNGWADYTYVLLWEEETAGPRQVLPAITDDARCGNVTTAIVPENGVITVDYLDRTVNSEACAEQPSAEATRTVKIVDGYAFEIEPHLSALLYCGAIGAEPAPPEDTGLPDGSIRAYPDDAAMALIDLDETYRLSMPEEGMRTDPAHPGWTIIQFILPGQDTSAFERQCGWLRTD</sequence>
<evidence type="ECO:0000256" key="1">
    <source>
        <dbReference type="SAM" id="MobiDB-lite"/>
    </source>
</evidence>